<organism evidence="1 2">
    <name type="scientific">Halomonas campaniensis</name>
    <dbReference type="NCBI Taxonomy" id="213554"/>
    <lineage>
        <taxon>Bacteria</taxon>
        <taxon>Pseudomonadati</taxon>
        <taxon>Pseudomonadota</taxon>
        <taxon>Gammaproteobacteria</taxon>
        <taxon>Oceanospirillales</taxon>
        <taxon>Halomonadaceae</taxon>
        <taxon>Halomonas</taxon>
    </lineage>
</organism>
<protein>
    <submittedName>
        <fullName evidence="1">Uncharacterized protein</fullName>
    </submittedName>
</protein>
<reference evidence="1 2" key="1">
    <citation type="submission" date="2014-08" db="EMBL/GenBank/DDBJ databases">
        <title>Draft genome sequence of a novel L-asparaginase producing marine bacterium, Halomonas campaniensis.</title>
        <authorList>
            <person name="Sundarakrishnan B."/>
            <person name="Moushumi Priya A."/>
            <person name="Raman G."/>
            <person name="Sakthivel N."/>
            <person name="Park S."/>
            <person name="Jayachandran S."/>
        </authorList>
    </citation>
    <scope>NUCLEOTIDE SEQUENCE [LARGE SCALE GENOMIC DNA]</scope>
    <source>
        <strain evidence="1 2">SK03</strain>
    </source>
</reference>
<proteinExistence type="predicted"/>
<dbReference type="OrthoDB" id="6174174at2"/>
<sequence length="86" mass="9551">MSINTANPIMRLIDTDEIGDANVSQLLHDMGADSAEQVAVAITRSHQFQPFAAFVCLHGPHTQRYLDAINNVTRDIKLDQRFGVTK</sequence>
<comment type="caution">
    <text evidence="1">The sequence shown here is derived from an EMBL/GenBank/DDBJ whole genome shotgun (WGS) entry which is preliminary data.</text>
</comment>
<evidence type="ECO:0000313" key="1">
    <source>
        <dbReference type="EMBL" id="OWV30170.1"/>
    </source>
</evidence>
<dbReference type="AlphaFoldDB" id="A0A246S2T7"/>
<gene>
    <name evidence="1" type="ORF">JI62_08105</name>
</gene>
<evidence type="ECO:0000313" key="2">
    <source>
        <dbReference type="Proteomes" id="UP000197334"/>
    </source>
</evidence>
<dbReference type="EMBL" id="JPUA01000024">
    <property type="protein sequence ID" value="OWV30170.1"/>
    <property type="molecule type" value="Genomic_DNA"/>
</dbReference>
<accession>A0A246S2T7</accession>
<dbReference type="RefSeq" id="WP_088699691.1">
    <property type="nucleotide sequence ID" value="NZ_JPUA01000024.1"/>
</dbReference>
<name>A0A246S2T7_9GAMM</name>
<keyword evidence="2" id="KW-1185">Reference proteome</keyword>
<dbReference type="Proteomes" id="UP000197334">
    <property type="component" value="Unassembled WGS sequence"/>
</dbReference>